<dbReference type="PROSITE" id="PS50026">
    <property type="entry name" value="EGF_3"/>
    <property type="match status" value="2"/>
</dbReference>
<evidence type="ECO:0000256" key="9">
    <source>
        <dbReference type="PROSITE-ProRule" id="PRU00076"/>
    </source>
</evidence>
<dbReference type="Gene3D" id="2.60.40.4100">
    <property type="entry name" value="Zona pellucida, ZP-C domain"/>
    <property type="match status" value="1"/>
</dbReference>
<evidence type="ECO:0000313" key="20">
    <source>
        <dbReference type="RefSeq" id="XP_035671634.1"/>
    </source>
</evidence>
<dbReference type="InterPro" id="IPR009030">
    <property type="entry name" value="Growth_fac_rcpt_cys_sf"/>
</dbReference>
<dbReference type="PANTHER" id="PTHR14002">
    <property type="entry name" value="ENDOGLIN/TGF-BETA RECEPTOR TYPE III"/>
    <property type="match status" value="1"/>
</dbReference>
<dbReference type="InterPro" id="IPR003961">
    <property type="entry name" value="FN3_dom"/>
</dbReference>
<evidence type="ECO:0000259" key="17">
    <source>
        <dbReference type="PROSITE" id="PS51034"/>
    </source>
</evidence>
<feature type="domain" description="EGF-like" evidence="14">
    <location>
        <begin position="423"/>
        <end position="465"/>
    </location>
</feature>
<dbReference type="Proteomes" id="UP000001554">
    <property type="component" value="Chromosome 3"/>
</dbReference>
<dbReference type="CDD" id="cd00054">
    <property type="entry name" value="EGF_CA"/>
    <property type="match status" value="2"/>
</dbReference>
<dbReference type="GO" id="GO:0005509">
    <property type="term" value="F:calcium ion binding"/>
    <property type="evidence" value="ECO:0007669"/>
    <property type="project" value="InterPro"/>
</dbReference>
<dbReference type="FunFam" id="3.10.250.10:FF:000011">
    <property type="entry name" value="Scavenger receptor class A member 5"/>
    <property type="match status" value="1"/>
</dbReference>
<dbReference type="InterPro" id="IPR002181">
    <property type="entry name" value="Fibrinogen_a/b/g_C_dom"/>
</dbReference>
<dbReference type="CDD" id="cd00087">
    <property type="entry name" value="FReD"/>
    <property type="match status" value="1"/>
</dbReference>
<comment type="subcellular location">
    <subcellularLocation>
        <location evidence="1">Secreted</location>
        <location evidence="1">Extracellular space</location>
        <location evidence="1">Extracellular matrix</location>
    </subcellularLocation>
</comment>
<dbReference type="FunFam" id="2.10.25.10:FF:000038">
    <property type="entry name" value="Fibrillin 2"/>
    <property type="match status" value="2"/>
</dbReference>
<dbReference type="GO" id="GO:0005615">
    <property type="term" value="C:extracellular space"/>
    <property type="evidence" value="ECO:0000318"/>
    <property type="project" value="GO_Central"/>
</dbReference>
<dbReference type="Pfam" id="PF00530">
    <property type="entry name" value="SRCR"/>
    <property type="match status" value="1"/>
</dbReference>
<dbReference type="InterPro" id="IPR020837">
    <property type="entry name" value="Fibrinogen_CS"/>
</dbReference>
<dbReference type="CDD" id="cd00063">
    <property type="entry name" value="FN3"/>
    <property type="match status" value="1"/>
</dbReference>
<dbReference type="SMART" id="SM00186">
    <property type="entry name" value="FBG"/>
    <property type="match status" value="1"/>
</dbReference>
<dbReference type="SMART" id="SM00202">
    <property type="entry name" value="SR"/>
    <property type="match status" value="1"/>
</dbReference>
<gene>
    <name evidence="20" type="primary">LOC118412713</name>
</gene>
<keyword evidence="7 10" id="KW-1015">Disulfide bond</keyword>
<dbReference type="Gene3D" id="2.60.40.10">
    <property type="entry name" value="Immunoglobulins"/>
    <property type="match status" value="1"/>
</dbReference>
<feature type="domain" description="Fibrinogen C-terminal" evidence="18">
    <location>
        <begin position="158"/>
        <end position="383"/>
    </location>
</feature>
<evidence type="ECO:0000256" key="12">
    <source>
        <dbReference type="SAM" id="Phobius"/>
    </source>
</evidence>
<feature type="signal peptide" evidence="13">
    <location>
        <begin position="1"/>
        <end position="20"/>
    </location>
</feature>
<dbReference type="SUPFAM" id="SSF56496">
    <property type="entry name" value="Fibrinogen C-terminal domain-like"/>
    <property type="match status" value="1"/>
</dbReference>
<dbReference type="InterPro" id="IPR036772">
    <property type="entry name" value="SRCR-like_dom_sf"/>
</dbReference>
<dbReference type="PRINTS" id="PR00258">
    <property type="entry name" value="SPERACTRCPTR"/>
</dbReference>
<evidence type="ECO:0000256" key="3">
    <source>
        <dbReference type="ARBA" id="ARBA00022530"/>
    </source>
</evidence>
<dbReference type="InterPro" id="IPR055356">
    <property type="entry name" value="ZP-N"/>
</dbReference>
<dbReference type="SMART" id="SM00060">
    <property type="entry name" value="FN3"/>
    <property type="match status" value="1"/>
</dbReference>
<keyword evidence="12" id="KW-0472">Membrane</keyword>
<dbReference type="InterPro" id="IPR048290">
    <property type="entry name" value="ZP_chr"/>
</dbReference>
<dbReference type="InterPro" id="IPR042235">
    <property type="entry name" value="ZP-C_dom"/>
</dbReference>
<dbReference type="PROSITE" id="PS50853">
    <property type="entry name" value="FN3"/>
    <property type="match status" value="1"/>
</dbReference>
<dbReference type="Pfam" id="PF23344">
    <property type="entry name" value="ZP-N"/>
    <property type="match status" value="1"/>
</dbReference>
<evidence type="ECO:0000259" key="14">
    <source>
        <dbReference type="PROSITE" id="PS50026"/>
    </source>
</evidence>
<keyword evidence="6" id="KW-0677">Repeat</keyword>
<evidence type="ECO:0000259" key="16">
    <source>
        <dbReference type="PROSITE" id="PS50853"/>
    </source>
</evidence>
<feature type="disulfide bond" evidence="10">
    <location>
        <begin position="61"/>
        <end position="122"/>
    </location>
</feature>
<dbReference type="InterPro" id="IPR014716">
    <property type="entry name" value="Fibrinogen_a/b/g_C_1"/>
</dbReference>
<dbReference type="PROSITE" id="PS01187">
    <property type="entry name" value="EGF_CA"/>
    <property type="match status" value="1"/>
</dbReference>
<evidence type="ECO:0000256" key="11">
    <source>
        <dbReference type="SAM" id="MobiDB-lite"/>
    </source>
</evidence>
<dbReference type="Pfam" id="PF00041">
    <property type="entry name" value="fn3"/>
    <property type="match status" value="1"/>
</dbReference>
<dbReference type="SUPFAM" id="SSF57184">
    <property type="entry name" value="Growth factor receptor domain"/>
    <property type="match status" value="1"/>
</dbReference>
<dbReference type="Pfam" id="PF00100">
    <property type="entry name" value="Zona_pellucida"/>
    <property type="match status" value="1"/>
</dbReference>
<keyword evidence="8" id="KW-0325">Glycoprotein</keyword>
<feature type="domain" description="EGF-like" evidence="14">
    <location>
        <begin position="382"/>
        <end position="422"/>
    </location>
</feature>
<protein>
    <submittedName>
        <fullName evidence="20">Uncharacterized protein LOC118412713</fullName>
    </submittedName>
</protein>
<evidence type="ECO:0000256" key="8">
    <source>
        <dbReference type="ARBA" id="ARBA00023180"/>
    </source>
</evidence>
<dbReference type="PANTHER" id="PTHR14002:SF43">
    <property type="entry name" value="DELTA-LIKE PROTEIN"/>
    <property type="match status" value="1"/>
</dbReference>
<dbReference type="InterPro" id="IPR001507">
    <property type="entry name" value="ZP_dom"/>
</dbReference>
<dbReference type="InterPro" id="IPR001190">
    <property type="entry name" value="SRCR"/>
</dbReference>
<dbReference type="Gene3D" id="3.10.250.10">
    <property type="entry name" value="SRCR-like domain"/>
    <property type="match status" value="1"/>
</dbReference>
<dbReference type="InterPro" id="IPR024731">
    <property type="entry name" value="NELL2-like_EGF"/>
</dbReference>
<dbReference type="SMART" id="SM00179">
    <property type="entry name" value="EGF_CA"/>
    <property type="match status" value="2"/>
</dbReference>
<feature type="disulfide bond" evidence="10">
    <location>
        <begin position="92"/>
        <end position="102"/>
    </location>
</feature>
<sequence length="927" mass="101378">MKTGVLLTCTLMLMAAEATGQVIRLVGGSHPAEGRVEVFHDGQWGTVCDDHWDMDNAEVVCRMLGFSGAEAAHDKAHFGEGSDPIWLDNVKCEGHETSLFDCRNRGWGIENCDHDDDAGVTCTICTASDTSLCHADATCSEEGECVCNDRLRGDGTATGTGCHEPNCWEIYHHSGKTESGVYKLAIDGVDGTVDVYCDMETAGGGWTVIQRRQDGSIAFDKTWDEYKQGFGDKSGEYWLGNEIIHSLTDQDDTEYQLRVDLEDWEDNAVFQLYSSFSIDDEGDKYQLHLSETDGNAGDSMSDNENEYFSTKDDDNDGSSSTDCSEDYGDDGGWWFSDCGPSNLNGEYVDCQDSCEYKQGVFWDGWRGTEYSLKAVSMKIRPPVDECSLGWDNCHEEATCEDTTFSFTCTCNDGYTGNGFTCTDVDECEDMYLSHCDAQATCTNTVGSFTCSCNEGYFGDGVDHCTALEFPDCGIDNVTVSWTLPEADLDIGAYRIQYQHEGGLLQELSGPPAAEDTMATVSGLWANTEYTFTVTALDQEGQEILTGSGKKTTEGVVTNVECAEASMKLTIPLAGLPGVDVNNMHLQDDTCQATVTETEVILETGFTDCGTVKHTNLANDKYIFINEAIAHQETLENGVVRGTAFRQSFQCEFIHQFVISQGREVMYNIPSPSVEVVNANDGVLTFNMNMYPSEEFGSPFSSEDFPMMVTPSDRLYFGLSVDSSLSVLELFTQHCVATPTMDPDGSPQVNIIQDGCKIEPSLEMDSERSNDMAEFFSVDAFSFLNADDSSMVYFHCTMLVCLKDDVNSRCKEGCIPAIRRKRAPRGSRVRREGSSYSAALVHLGPIMKDKGEESALASAVPTVGIAAGAVAGFVGLLLLVAVVSHTRKPRGVPGTSGKPEDRVGLDNNSFIMQAQMERWGPRPASRPQ</sequence>
<dbReference type="OMA" id="LWANTEY"/>
<dbReference type="SUPFAM" id="SSF49265">
    <property type="entry name" value="Fibronectin type III"/>
    <property type="match status" value="1"/>
</dbReference>
<dbReference type="InterPro" id="IPR001881">
    <property type="entry name" value="EGF-like_Ca-bd_dom"/>
</dbReference>
<dbReference type="Gene3D" id="3.90.215.10">
    <property type="entry name" value="Gamma Fibrinogen, chain A, domain 1"/>
    <property type="match status" value="1"/>
</dbReference>
<evidence type="ECO:0000256" key="4">
    <source>
        <dbReference type="ARBA" id="ARBA00022536"/>
    </source>
</evidence>
<feature type="compositionally biased region" description="Polar residues" evidence="11">
    <location>
        <begin position="298"/>
        <end position="308"/>
    </location>
</feature>
<organism evidence="19 20">
    <name type="scientific">Branchiostoma floridae</name>
    <name type="common">Florida lancelet</name>
    <name type="synonym">Amphioxus</name>
    <dbReference type="NCBI Taxonomy" id="7739"/>
    <lineage>
        <taxon>Eukaryota</taxon>
        <taxon>Metazoa</taxon>
        <taxon>Chordata</taxon>
        <taxon>Cephalochordata</taxon>
        <taxon>Leptocardii</taxon>
        <taxon>Amphioxiformes</taxon>
        <taxon>Branchiostomatidae</taxon>
        <taxon>Branchiostoma</taxon>
    </lineage>
</organism>
<evidence type="ECO:0000256" key="13">
    <source>
        <dbReference type="SAM" id="SignalP"/>
    </source>
</evidence>
<dbReference type="AlphaFoldDB" id="A0A9J7KW45"/>
<dbReference type="PROSITE" id="PS00514">
    <property type="entry name" value="FIBRINOGEN_C_1"/>
    <property type="match status" value="1"/>
</dbReference>
<dbReference type="PROSITE" id="PS00010">
    <property type="entry name" value="ASX_HYDROXYL"/>
    <property type="match status" value="2"/>
</dbReference>
<keyword evidence="5 13" id="KW-0732">Signal</keyword>
<evidence type="ECO:0000313" key="19">
    <source>
        <dbReference type="Proteomes" id="UP000001554"/>
    </source>
</evidence>
<accession>A0A9J7KW45</accession>
<keyword evidence="4 9" id="KW-0245">EGF-like domain</keyword>
<dbReference type="PROSITE" id="PS50287">
    <property type="entry name" value="SRCR_2"/>
    <property type="match status" value="1"/>
</dbReference>
<feature type="domain" description="SRCR" evidence="15">
    <location>
        <begin position="23"/>
        <end position="123"/>
    </location>
</feature>
<keyword evidence="12" id="KW-0812">Transmembrane</keyword>
<dbReference type="FunFam" id="3.90.215.10:FF:000001">
    <property type="entry name" value="Tenascin isoform 1"/>
    <property type="match status" value="1"/>
</dbReference>
<reference evidence="19" key="1">
    <citation type="journal article" date="2020" name="Nat. Ecol. Evol.">
        <title>Deeply conserved synteny resolves early events in vertebrate evolution.</title>
        <authorList>
            <person name="Simakov O."/>
            <person name="Marletaz F."/>
            <person name="Yue J.X."/>
            <person name="O'Connell B."/>
            <person name="Jenkins J."/>
            <person name="Brandt A."/>
            <person name="Calef R."/>
            <person name="Tung C.H."/>
            <person name="Huang T.K."/>
            <person name="Schmutz J."/>
            <person name="Satoh N."/>
            <person name="Yu J.K."/>
            <person name="Putnam N.H."/>
            <person name="Green R.E."/>
            <person name="Rokhsar D.S."/>
        </authorList>
    </citation>
    <scope>NUCLEOTIDE SEQUENCE [LARGE SCALE GENOMIC DNA]</scope>
    <source>
        <strain evidence="19">S238N-H82</strain>
    </source>
</reference>
<feature type="transmembrane region" description="Helical" evidence="12">
    <location>
        <begin position="862"/>
        <end position="882"/>
    </location>
</feature>
<keyword evidence="12" id="KW-1133">Transmembrane helix</keyword>
<dbReference type="Gene3D" id="2.60.40.3210">
    <property type="entry name" value="Zona pellucida, ZP-N domain"/>
    <property type="match status" value="1"/>
</dbReference>
<dbReference type="PRINTS" id="PR00023">
    <property type="entry name" value="ZPELLUCIDA"/>
</dbReference>
<feature type="chain" id="PRO_5039955223" evidence="13">
    <location>
        <begin position="21"/>
        <end position="927"/>
    </location>
</feature>
<keyword evidence="19" id="KW-1185">Reference proteome</keyword>
<dbReference type="InterPro" id="IPR036116">
    <property type="entry name" value="FN3_sf"/>
</dbReference>
<evidence type="ECO:0000259" key="18">
    <source>
        <dbReference type="PROSITE" id="PS51406"/>
    </source>
</evidence>
<feature type="region of interest" description="Disordered" evidence="11">
    <location>
        <begin position="289"/>
        <end position="324"/>
    </location>
</feature>
<evidence type="ECO:0000256" key="2">
    <source>
        <dbReference type="ARBA" id="ARBA00008673"/>
    </source>
</evidence>
<dbReference type="SMART" id="SM00241">
    <property type="entry name" value="ZP"/>
    <property type="match status" value="1"/>
</dbReference>
<dbReference type="PROSITE" id="PS51034">
    <property type="entry name" value="ZP_2"/>
    <property type="match status" value="1"/>
</dbReference>
<keyword evidence="3" id="KW-0964">Secreted</keyword>
<dbReference type="PROSITE" id="PS00420">
    <property type="entry name" value="SRCR_1"/>
    <property type="match status" value="1"/>
</dbReference>
<dbReference type="Pfam" id="PF00147">
    <property type="entry name" value="Fibrinogen_C"/>
    <property type="match status" value="1"/>
</dbReference>
<dbReference type="GO" id="GO:0016020">
    <property type="term" value="C:membrane"/>
    <property type="evidence" value="ECO:0007669"/>
    <property type="project" value="InterPro"/>
</dbReference>
<dbReference type="InterPro" id="IPR055355">
    <property type="entry name" value="ZP-C"/>
</dbReference>
<evidence type="ECO:0000256" key="10">
    <source>
        <dbReference type="PROSITE-ProRule" id="PRU00196"/>
    </source>
</evidence>
<feature type="domain" description="Fibronectin type-III" evidence="16">
    <location>
        <begin position="463"/>
        <end position="564"/>
    </location>
</feature>
<dbReference type="Gene3D" id="2.10.25.10">
    <property type="entry name" value="Laminin"/>
    <property type="match status" value="2"/>
</dbReference>
<dbReference type="InterPro" id="IPR000152">
    <property type="entry name" value="EGF-type_Asp/Asn_hydroxyl_site"/>
</dbReference>
<comment type="caution">
    <text evidence="9">Lacks conserved residue(s) required for the propagation of feature annotation.</text>
</comment>
<dbReference type="InterPro" id="IPR000742">
    <property type="entry name" value="EGF"/>
</dbReference>
<evidence type="ECO:0000256" key="1">
    <source>
        <dbReference type="ARBA" id="ARBA00004498"/>
    </source>
</evidence>
<dbReference type="PROSITE" id="PS01186">
    <property type="entry name" value="EGF_2"/>
    <property type="match status" value="2"/>
</dbReference>
<dbReference type="Pfam" id="PF12947">
    <property type="entry name" value="EGF_3"/>
    <property type="match status" value="2"/>
</dbReference>
<evidence type="ECO:0000256" key="6">
    <source>
        <dbReference type="ARBA" id="ARBA00022737"/>
    </source>
</evidence>
<evidence type="ECO:0000259" key="15">
    <source>
        <dbReference type="PROSITE" id="PS50287"/>
    </source>
</evidence>
<dbReference type="InterPro" id="IPR013783">
    <property type="entry name" value="Ig-like_fold"/>
</dbReference>
<dbReference type="NCBIfam" id="NF040941">
    <property type="entry name" value="GGGWT_bact"/>
    <property type="match status" value="1"/>
</dbReference>
<feature type="domain" description="ZP" evidence="17">
    <location>
        <begin position="560"/>
        <end position="816"/>
    </location>
</feature>
<dbReference type="SMART" id="SM00181">
    <property type="entry name" value="EGF"/>
    <property type="match status" value="3"/>
</dbReference>
<dbReference type="GeneID" id="118412713"/>
<dbReference type="InterPro" id="IPR018097">
    <property type="entry name" value="EGF_Ca-bd_CS"/>
</dbReference>
<evidence type="ECO:0000256" key="5">
    <source>
        <dbReference type="ARBA" id="ARBA00022729"/>
    </source>
</evidence>
<dbReference type="RefSeq" id="XP_035671634.1">
    <property type="nucleotide sequence ID" value="XM_035815741.1"/>
</dbReference>
<dbReference type="KEGG" id="bfo:118412713"/>
<comment type="similarity">
    <text evidence="2">Belongs to the tenascin family.</text>
</comment>
<dbReference type="InterPro" id="IPR036056">
    <property type="entry name" value="Fibrinogen-like_C"/>
</dbReference>
<dbReference type="PROSITE" id="PS51406">
    <property type="entry name" value="FIBRINOGEN_C_2"/>
    <property type="match status" value="1"/>
</dbReference>
<dbReference type="OrthoDB" id="10351905at2759"/>
<name>A0A9J7KW45_BRAFL</name>
<evidence type="ECO:0000256" key="7">
    <source>
        <dbReference type="ARBA" id="ARBA00023157"/>
    </source>
</evidence>
<feature type="disulfide bond" evidence="10">
    <location>
        <begin position="48"/>
        <end position="112"/>
    </location>
</feature>
<keyword evidence="3" id="KW-0272">Extracellular matrix</keyword>
<reference evidence="20" key="2">
    <citation type="submission" date="2025-08" db="UniProtKB">
        <authorList>
            <consortium name="RefSeq"/>
        </authorList>
    </citation>
    <scope>IDENTIFICATION</scope>
    <source>
        <strain evidence="20">S238N-H82</strain>
        <tissue evidence="20">Testes</tissue>
    </source>
</reference>
<proteinExistence type="inferred from homology"/>
<dbReference type="SUPFAM" id="SSF56487">
    <property type="entry name" value="SRCR-like"/>
    <property type="match status" value="1"/>
</dbReference>